<accession>Q8GMJ3</accession>
<protein>
    <submittedName>
        <fullName evidence="2">Putative O-antigen polymerase</fullName>
    </submittedName>
</protein>
<organism evidence="2">
    <name type="scientific">Escherichia coli</name>
    <dbReference type="NCBI Taxonomy" id="562"/>
    <lineage>
        <taxon>Bacteria</taxon>
        <taxon>Pseudomonadati</taxon>
        <taxon>Pseudomonadota</taxon>
        <taxon>Gammaproteobacteria</taxon>
        <taxon>Enterobacterales</taxon>
        <taxon>Enterobacteriaceae</taxon>
        <taxon>Escherichia</taxon>
    </lineage>
</organism>
<feature type="transmembrane region" description="Helical" evidence="1">
    <location>
        <begin position="326"/>
        <end position="344"/>
    </location>
</feature>
<sequence>MKASSVLTPYLNWFYGFLCFLSLWPFFSWKWPAIPVSFIAICFFLFLFDLCYINKLKVNKKIFLIIFSTLFVLILFILLPGGIPPWFNYYSLFLFLFLLLPRKRIFEISLKFRSIFIFSLLPGLVIYALLIIGVKLPYGILDAHNELKDSLGIYYRDYIGTVALSHLVLTVGDSTIIRFSGMLDEPGLLGTISALLLLADKLNFKHKSNYVLLLSGVISISLAFYLLILMGLIFQTRRKIISLAIVFLIGIAIYHSPFYENFLQKRISDSESGLVFRDNRISDCFKEYYTAFENDSELNLFFGIGNNAHLRTGCDVSSYKMYIYDYGYLGFITIALLQIMQYMIPIMGGYACKFLKASFVFICLFILSYYQRPIFFNLAFSMIFYYSIFTYLKTVGISATNKK</sequence>
<reference evidence="2" key="1">
    <citation type="journal article" date="2002" name="J. Appl. Microbiol.">
        <title>Identification of the O-antigen biosynthesis genes of Escherichia coli O91 and development of a O91 PCR serotyping test.</title>
        <authorList>
            <person name="Perelle S."/>
            <person name="Dilasser F."/>
            <person name="Grout J."/>
            <person name="Fach P."/>
        </authorList>
    </citation>
    <scope>NUCLEOTIDE SEQUENCE</scope>
    <source>
        <strain evidence="2">ECA95</strain>
    </source>
</reference>
<feature type="transmembrane region" description="Helical" evidence="1">
    <location>
        <begin position="62"/>
        <end position="80"/>
    </location>
</feature>
<feature type="transmembrane region" description="Helical" evidence="1">
    <location>
        <begin position="114"/>
        <end position="138"/>
    </location>
</feature>
<keyword evidence="1" id="KW-0472">Membrane</keyword>
<keyword evidence="1" id="KW-1133">Transmembrane helix</keyword>
<feature type="transmembrane region" description="Helical" evidence="1">
    <location>
        <begin position="7"/>
        <end position="27"/>
    </location>
</feature>
<name>Q8GMJ3_ECOLX</name>
<gene>
    <name evidence="2" type="primary">wzy</name>
</gene>
<feature type="transmembrane region" description="Helical" evidence="1">
    <location>
        <begin position="374"/>
        <end position="392"/>
    </location>
</feature>
<proteinExistence type="predicted"/>
<keyword evidence="1" id="KW-0812">Transmembrane</keyword>
<dbReference type="PATRIC" id="fig|562.7007.peg.297"/>
<dbReference type="EMBL" id="AY035396">
    <property type="protein sequence ID" value="AAK60458.1"/>
    <property type="molecule type" value="Genomic_DNA"/>
</dbReference>
<feature type="transmembrane region" description="Helical" evidence="1">
    <location>
        <begin position="351"/>
        <end position="368"/>
    </location>
</feature>
<feature type="transmembrane region" description="Helical" evidence="1">
    <location>
        <begin position="240"/>
        <end position="259"/>
    </location>
</feature>
<feature type="transmembrane region" description="Helical" evidence="1">
    <location>
        <begin position="210"/>
        <end position="233"/>
    </location>
</feature>
<evidence type="ECO:0000256" key="1">
    <source>
        <dbReference type="SAM" id="Phobius"/>
    </source>
</evidence>
<dbReference type="AlphaFoldDB" id="Q8GMJ3"/>
<dbReference type="RefSeq" id="WP_000648148.1">
    <property type="nucleotide sequence ID" value="NZ_AP024582.1"/>
</dbReference>
<evidence type="ECO:0000313" key="2">
    <source>
        <dbReference type="EMBL" id="AAK60458.1"/>
    </source>
</evidence>
<feature type="transmembrane region" description="Helical" evidence="1">
    <location>
        <begin position="33"/>
        <end position="53"/>
    </location>
</feature>
<feature type="transmembrane region" description="Helical" evidence="1">
    <location>
        <begin position="86"/>
        <end position="102"/>
    </location>
</feature>